<dbReference type="STRING" id="1888892.BFL28_07545"/>
<keyword evidence="3" id="KW-1185">Reference proteome</keyword>
<dbReference type="EMBL" id="MDDS01000086">
    <property type="protein sequence ID" value="ODP35939.1"/>
    <property type="molecule type" value="Genomic_DNA"/>
</dbReference>
<dbReference type="GO" id="GO:0004852">
    <property type="term" value="F:uroporphyrinogen-III synthase activity"/>
    <property type="evidence" value="ECO:0007669"/>
    <property type="project" value="InterPro"/>
</dbReference>
<dbReference type="GO" id="GO:0033014">
    <property type="term" value="P:tetrapyrrole biosynthetic process"/>
    <property type="evidence" value="ECO:0007669"/>
    <property type="project" value="InterPro"/>
</dbReference>
<dbReference type="RefSeq" id="WP_069322125.1">
    <property type="nucleotide sequence ID" value="NZ_MDDS01000086.1"/>
</dbReference>
<dbReference type="SUPFAM" id="SSF69618">
    <property type="entry name" value="HemD-like"/>
    <property type="match status" value="1"/>
</dbReference>
<reference evidence="2 3" key="1">
    <citation type="submission" date="2016-08" db="EMBL/GenBank/DDBJ databases">
        <title>Draft genome of the agarase producing Sphingomonas sp. MCT13.</title>
        <authorList>
            <person name="D'Andrea M.M."/>
            <person name="Rossolini G.M."/>
            <person name="Thaller M.C."/>
        </authorList>
    </citation>
    <scope>NUCLEOTIDE SEQUENCE [LARGE SCALE GENOMIC DNA]</scope>
    <source>
        <strain evidence="2 3">MCT13</strain>
    </source>
</reference>
<dbReference type="InterPro" id="IPR003754">
    <property type="entry name" value="4pyrrol_synth_uPrphyn_synth"/>
</dbReference>
<name>A0A1E3LQ95_9SPHN</name>
<comment type="caution">
    <text evidence="2">The sequence shown here is derived from an EMBL/GenBank/DDBJ whole genome shotgun (WGS) entry which is preliminary data.</text>
</comment>
<dbReference type="AlphaFoldDB" id="A0A1E3LQ95"/>
<organism evidence="2 3">
    <name type="scientific">Sphingomonas turrisvirgatae</name>
    <dbReference type="NCBI Taxonomy" id="1888892"/>
    <lineage>
        <taxon>Bacteria</taxon>
        <taxon>Pseudomonadati</taxon>
        <taxon>Pseudomonadota</taxon>
        <taxon>Alphaproteobacteria</taxon>
        <taxon>Sphingomonadales</taxon>
        <taxon>Sphingomonadaceae</taxon>
        <taxon>Sphingomonas</taxon>
    </lineage>
</organism>
<protein>
    <recommendedName>
        <fullName evidence="1">Tetrapyrrole biosynthesis uroporphyrinogen III synthase domain-containing protein</fullName>
    </recommendedName>
</protein>
<evidence type="ECO:0000313" key="2">
    <source>
        <dbReference type="EMBL" id="ODP35939.1"/>
    </source>
</evidence>
<proteinExistence type="predicted"/>
<dbReference type="Proteomes" id="UP000094487">
    <property type="component" value="Unassembled WGS sequence"/>
</dbReference>
<sequence>MIRPVAVLRPEPGNAATVARVRDAGLSGIALPLFEIEPVDWSPPAPDRFDGLLLTSANALRQGGVGLAALHALPVLAVGAATAAAARDHGFAVERIGERDVRSMLADVAPVRRLLWLAGEHRTRIDHPSIAQTLTLYRAAPRRCDHAALAPLAGSVALIHSTRAAQQLLTAIDAAGMARGTIRLVAISDKAAHAAGPGWEAVAVSRAPTDPALIDAARALAIDP</sequence>
<dbReference type="Gene3D" id="3.40.50.10090">
    <property type="match status" value="2"/>
</dbReference>
<dbReference type="Pfam" id="PF02602">
    <property type="entry name" value="HEM4"/>
    <property type="match status" value="1"/>
</dbReference>
<evidence type="ECO:0000259" key="1">
    <source>
        <dbReference type="Pfam" id="PF02602"/>
    </source>
</evidence>
<gene>
    <name evidence="2" type="ORF">BFL28_07545</name>
</gene>
<evidence type="ECO:0000313" key="3">
    <source>
        <dbReference type="Proteomes" id="UP000094487"/>
    </source>
</evidence>
<dbReference type="InterPro" id="IPR036108">
    <property type="entry name" value="4pyrrol_syn_uPrphyn_synt_sf"/>
</dbReference>
<accession>A0A1E3LQ95</accession>
<feature type="domain" description="Tetrapyrrole biosynthesis uroporphyrinogen III synthase" evidence="1">
    <location>
        <begin position="17"/>
        <end position="214"/>
    </location>
</feature>